<dbReference type="EMBL" id="BAABCV010000005">
    <property type="protein sequence ID" value="GAA4095057.1"/>
    <property type="molecule type" value="Genomic_DNA"/>
</dbReference>
<reference evidence="2" key="1">
    <citation type="journal article" date="2019" name="Int. J. Syst. Evol. Microbiol.">
        <title>The Global Catalogue of Microorganisms (GCM) 10K type strain sequencing project: providing services to taxonomists for standard genome sequencing and annotation.</title>
        <authorList>
            <consortium name="The Broad Institute Genomics Platform"/>
            <consortium name="The Broad Institute Genome Sequencing Center for Infectious Disease"/>
            <person name="Wu L."/>
            <person name="Ma J."/>
        </authorList>
    </citation>
    <scope>NUCLEOTIDE SEQUENCE [LARGE SCALE GENOMIC DNA]</scope>
    <source>
        <strain evidence="2">JCM 17085</strain>
    </source>
</reference>
<protein>
    <submittedName>
        <fullName evidence="1">Uncharacterized protein</fullName>
    </submittedName>
</protein>
<evidence type="ECO:0000313" key="1">
    <source>
        <dbReference type="EMBL" id="GAA4095057.1"/>
    </source>
</evidence>
<proteinExistence type="predicted"/>
<comment type="caution">
    <text evidence="1">The sequence shown here is derived from an EMBL/GenBank/DDBJ whole genome shotgun (WGS) entry which is preliminary data.</text>
</comment>
<sequence length="59" mass="7122">MKERDTRTSEKQRTENLRLVTEFPLSEKDEVAAASQRTRQLYEEWEKLKKMEDYDGKAK</sequence>
<accession>A0ABP7WRH1</accession>
<dbReference type="RefSeq" id="WP_345103019.1">
    <property type="nucleotide sequence ID" value="NZ_BAABCV010000005.1"/>
</dbReference>
<dbReference type="Proteomes" id="UP001500841">
    <property type="component" value="Unassembled WGS sequence"/>
</dbReference>
<name>A0ABP7WRH1_9SPHI</name>
<gene>
    <name evidence="1" type="ORF">GCM10022392_17550</name>
</gene>
<evidence type="ECO:0000313" key="2">
    <source>
        <dbReference type="Proteomes" id="UP001500841"/>
    </source>
</evidence>
<keyword evidence="2" id="KW-1185">Reference proteome</keyword>
<organism evidence="1 2">
    <name type="scientific">Mucilaginibacter panaciglaebae</name>
    <dbReference type="NCBI Taxonomy" id="502331"/>
    <lineage>
        <taxon>Bacteria</taxon>
        <taxon>Pseudomonadati</taxon>
        <taxon>Bacteroidota</taxon>
        <taxon>Sphingobacteriia</taxon>
        <taxon>Sphingobacteriales</taxon>
        <taxon>Sphingobacteriaceae</taxon>
        <taxon>Mucilaginibacter</taxon>
    </lineage>
</organism>